<dbReference type="InterPro" id="IPR043128">
    <property type="entry name" value="Rev_trsase/Diguanyl_cyclase"/>
</dbReference>
<dbReference type="Gene3D" id="3.30.70.270">
    <property type="match status" value="2"/>
</dbReference>
<protein>
    <recommendedName>
        <fullName evidence="3">Reverse transcriptase domain-containing protein</fullName>
    </recommendedName>
</protein>
<organism evidence="1 2">
    <name type="scientific">Artemia franciscana</name>
    <name type="common">Brine shrimp</name>
    <name type="synonym">Artemia sanfranciscana</name>
    <dbReference type="NCBI Taxonomy" id="6661"/>
    <lineage>
        <taxon>Eukaryota</taxon>
        <taxon>Metazoa</taxon>
        <taxon>Ecdysozoa</taxon>
        <taxon>Arthropoda</taxon>
        <taxon>Crustacea</taxon>
        <taxon>Branchiopoda</taxon>
        <taxon>Anostraca</taxon>
        <taxon>Artemiidae</taxon>
        <taxon>Artemia</taxon>
    </lineage>
</organism>
<dbReference type="AlphaFoldDB" id="A0AA88HLE6"/>
<evidence type="ECO:0000313" key="1">
    <source>
        <dbReference type="EMBL" id="KAK2709791.1"/>
    </source>
</evidence>
<name>A0AA88HLE6_ARTSF</name>
<dbReference type="InterPro" id="IPR050951">
    <property type="entry name" value="Retrovirus_Pol_polyprotein"/>
</dbReference>
<dbReference type="PANTHER" id="PTHR37984:SF7">
    <property type="entry name" value="INTEGRASE CATALYTIC DOMAIN-CONTAINING PROTEIN"/>
    <property type="match status" value="1"/>
</dbReference>
<reference evidence="1" key="1">
    <citation type="submission" date="2023-07" db="EMBL/GenBank/DDBJ databases">
        <title>Chromosome-level genome assembly of Artemia franciscana.</title>
        <authorList>
            <person name="Jo E."/>
        </authorList>
    </citation>
    <scope>NUCLEOTIDE SEQUENCE</scope>
    <source>
        <tissue evidence="1">Whole body</tissue>
    </source>
</reference>
<dbReference type="Gene3D" id="3.10.10.10">
    <property type="entry name" value="HIV Type 1 Reverse Transcriptase, subunit A, domain 1"/>
    <property type="match status" value="1"/>
</dbReference>
<keyword evidence="2" id="KW-1185">Reference proteome</keyword>
<feature type="non-terminal residue" evidence="1">
    <location>
        <position position="1"/>
    </location>
</feature>
<dbReference type="GO" id="GO:0071897">
    <property type="term" value="P:DNA biosynthetic process"/>
    <property type="evidence" value="ECO:0007669"/>
    <property type="project" value="UniProtKB-ARBA"/>
</dbReference>
<proteinExistence type="predicted"/>
<accession>A0AA88HLE6</accession>
<dbReference type="PANTHER" id="PTHR37984">
    <property type="entry name" value="PROTEIN CBG26694"/>
    <property type="match status" value="1"/>
</dbReference>
<dbReference type="InterPro" id="IPR043502">
    <property type="entry name" value="DNA/RNA_pol_sf"/>
</dbReference>
<comment type="caution">
    <text evidence="1">The sequence shown here is derived from an EMBL/GenBank/DDBJ whole genome shotgun (WGS) entry which is preliminary data.</text>
</comment>
<evidence type="ECO:0008006" key="3">
    <source>
        <dbReference type="Google" id="ProtNLM"/>
    </source>
</evidence>
<dbReference type="SUPFAM" id="SSF56672">
    <property type="entry name" value="DNA/RNA polymerases"/>
    <property type="match status" value="1"/>
</dbReference>
<dbReference type="EMBL" id="JAVRJZ010000017">
    <property type="protein sequence ID" value="KAK2709791.1"/>
    <property type="molecule type" value="Genomic_DNA"/>
</dbReference>
<sequence>MNNTLENSDDEDEIFLYEVSKTNDKEESIVSLTINVQLLVSFKIYTGTQANIPPVKYFDMLLPKPEITKANQKLVSYCGGRIPVQGRCAVSCTYVQSRPSNQQFYVVETNSVPIIGFSSDLNLIKLIMNVNSAASIDESIRNSVLEAIKEFNDVFEGLGKLDGEKIPSAVCDKLKVELDRMEKDSVMEKVTVLTEWINSMMAVQKKYGTLCLCIDPVDVNEPIRRPHYPTPMLEDYIKPDEFQRHIEEVFEDFTGFIVIIDNLLVFGSTLEEHNQCLVAVLKRLQAKGVRFNLSR</sequence>
<gene>
    <name evidence="1" type="ORF">QYM36_013456</name>
</gene>
<evidence type="ECO:0000313" key="2">
    <source>
        <dbReference type="Proteomes" id="UP001187531"/>
    </source>
</evidence>
<dbReference type="Proteomes" id="UP001187531">
    <property type="component" value="Unassembled WGS sequence"/>
</dbReference>